<organism evidence="2 3">
    <name type="scientific">Syncephalis pseudoplumigaleata</name>
    <dbReference type="NCBI Taxonomy" id="1712513"/>
    <lineage>
        <taxon>Eukaryota</taxon>
        <taxon>Fungi</taxon>
        <taxon>Fungi incertae sedis</taxon>
        <taxon>Zoopagomycota</taxon>
        <taxon>Zoopagomycotina</taxon>
        <taxon>Zoopagomycetes</taxon>
        <taxon>Zoopagales</taxon>
        <taxon>Piptocephalidaceae</taxon>
        <taxon>Syncephalis</taxon>
    </lineage>
</organism>
<accession>A0A4P9Z6S0</accession>
<reference evidence="3" key="1">
    <citation type="journal article" date="2018" name="Nat. Microbiol.">
        <title>Leveraging single-cell genomics to expand the fungal tree of life.</title>
        <authorList>
            <person name="Ahrendt S.R."/>
            <person name="Quandt C.A."/>
            <person name="Ciobanu D."/>
            <person name="Clum A."/>
            <person name="Salamov A."/>
            <person name="Andreopoulos B."/>
            <person name="Cheng J.F."/>
            <person name="Woyke T."/>
            <person name="Pelin A."/>
            <person name="Henrissat B."/>
            <person name="Reynolds N.K."/>
            <person name="Benny G.L."/>
            <person name="Smith M.E."/>
            <person name="James T.Y."/>
            <person name="Grigoriev I.V."/>
        </authorList>
    </citation>
    <scope>NUCLEOTIDE SEQUENCE [LARGE SCALE GENOMIC DNA]</scope>
    <source>
        <strain evidence="3">Benny S71-1</strain>
    </source>
</reference>
<dbReference type="EMBL" id="KZ989219">
    <property type="protein sequence ID" value="RKP27370.1"/>
    <property type="molecule type" value="Genomic_DNA"/>
</dbReference>
<dbReference type="SUPFAM" id="SSF56112">
    <property type="entry name" value="Protein kinase-like (PK-like)"/>
    <property type="match status" value="1"/>
</dbReference>
<evidence type="ECO:0000256" key="1">
    <source>
        <dbReference type="SAM" id="SignalP"/>
    </source>
</evidence>
<dbReference type="InterPro" id="IPR011009">
    <property type="entry name" value="Kinase-like_dom_sf"/>
</dbReference>
<gene>
    <name evidence="2" type="ORF">SYNPS1DRAFT_26975</name>
</gene>
<feature type="chain" id="PRO_5020865844" description="Protein kinase domain-containing protein" evidence="1">
    <location>
        <begin position="24"/>
        <end position="394"/>
    </location>
</feature>
<sequence length="394" mass="44026">MLRLRHIVATYLLAMLAVSSVICNPLYSIYSKFVTKKDAGYEHLSDPKNCMEHGISKIEWLGVSPVASFANVVWNNRAGLLKCQYSIAHITPEFQVFELLRNGEKTYRDRQVPGRQCVQRPLSRFVIKDGNTQKYGAVDCYIYEPVAGVTLHEFIRGKSLKEKAIVLPAIFQRITAGVAYLRMLNIAYNPIAGRNILIQLTPRSSRLSVKIYDYVTVGVLPGQNNNAFLSTKFSPLQQLNTKDAIESCAQQNKYLSAMMYIALTGATPPVVTLNKERAYKSLQLRATNVLTRAAEADQPYMQNPAVPDKIAQAFTGMRGETPQFPILAHAREVQRLLPLYEAVHALQTMPVTSCAAGLEVFNNLLPRATVFNRFGQGMRNRFASIRAPTIRPAA</sequence>
<name>A0A4P9Z6S0_9FUNG</name>
<proteinExistence type="predicted"/>
<feature type="signal peptide" evidence="1">
    <location>
        <begin position="1"/>
        <end position="23"/>
    </location>
</feature>
<evidence type="ECO:0000313" key="3">
    <source>
        <dbReference type="Proteomes" id="UP000278143"/>
    </source>
</evidence>
<protein>
    <recommendedName>
        <fullName evidence="4">Protein kinase domain-containing protein</fullName>
    </recommendedName>
</protein>
<keyword evidence="3" id="KW-1185">Reference proteome</keyword>
<evidence type="ECO:0000313" key="2">
    <source>
        <dbReference type="EMBL" id="RKP27370.1"/>
    </source>
</evidence>
<dbReference type="AlphaFoldDB" id="A0A4P9Z6S0"/>
<evidence type="ECO:0008006" key="4">
    <source>
        <dbReference type="Google" id="ProtNLM"/>
    </source>
</evidence>
<keyword evidence="1" id="KW-0732">Signal</keyword>
<dbReference type="Proteomes" id="UP000278143">
    <property type="component" value="Unassembled WGS sequence"/>
</dbReference>